<keyword evidence="10" id="KW-0472">Membrane</keyword>
<evidence type="ECO:0000256" key="4">
    <source>
        <dbReference type="ARBA" id="ARBA00022475"/>
    </source>
</evidence>
<comment type="caution">
    <text evidence="12">The sequence shown here is derived from an EMBL/GenBank/DDBJ whole genome shotgun (WGS) entry which is preliminary data.</text>
</comment>
<evidence type="ECO:0000256" key="5">
    <source>
        <dbReference type="ARBA" id="ARBA00022553"/>
    </source>
</evidence>
<keyword evidence="5" id="KW-0597">Phosphoprotein</keyword>
<evidence type="ECO:0000256" key="2">
    <source>
        <dbReference type="ARBA" id="ARBA00004651"/>
    </source>
</evidence>
<evidence type="ECO:0000313" key="12">
    <source>
        <dbReference type="EMBL" id="MCF2948750.1"/>
    </source>
</evidence>
<sequence length="411" mass="46615">MARLFISLYIFITIALIGLSAGLEKLFIVSEDLPSSTSYVSFIQAAHKQNANIENFLSELNLNYQTKFIKDFAWSQDNLTKLHQGKILTFFDPQVGEQLYLKISPQQLLEISLPEYQSSSQQFFIYSVVFFLCLGGVIALWIWPLWRDLSRLQKTVSEVLPDGSIAPNTISNTSLIAPIAIAINDMRSQINELIQNQRELSGAVAHEFRTPLARLKFSLAMQPQTPNAPWLEMQQDINELERLVQEMLDYASSNVQIPEMNWTEIPVKKLCTKIIQRLENSHLQGINTEINGDDIHALADEHFMERAVSNLIVNASRYANKQLHINLYKNPSNIEICIEDDGKGIAPDIREKIFSPFFRPDESRNRTKGGAGLGLAIVKRIIDWHKGKCFVTDSKLGGAKFVIQLKDTFNS</sequence>
<dbReference type="SMART" id="SM00388">
    <property type="entry name" value="HisKA"/>
    <property type="match status" value="1"/>
</dbReference>
<dbReference type="SMART" id="SM00387">
    <property type="entry name" value="HATPase_c"/>
    <property type="match status" value="1"/>
</dbReference>
<dbReference type="SUPFAM" id="SSF55874">
    <property type="entry name" value="ATPase domain of HSP90 chaperone/DNA topoisomerase II/histidine kinase"/>
    <property type="match status" value="1"/>
</dbReference>
<dbReference type="PRINTS" id="PR00344">
    <property type="entry name" value="BCTRLSENSOR"/>
</dbReference>
<dbReference type="Gene3D" id="3.30.565.10">
    <property type="entry name" value="Histidine kinase-like ATPase, C-terminal domain"/>
    <property type="match status" value="1"/>
</dbReference>
<dbReference type="SUPFAM" id="SSF47384">
    <property type="entry name" value="Homodimeric domain of signal transducing histidine kinase"/>
    <property type="match status" value="1"/>
</dbReference>
<evidence type="ECO:0000259" key="11">
    <source>
        <dbReference type="PROSITE" id="PS50109"/>
    </source>
</evidence>
<comment type="catalytic activity">
    <reaction evidence="1">
        <text>ATP + protein L-histidine = ADP + protein N-phospho-L-histidine.</text>
        <dbReference type="EC" id="2.7.13.3"/>
    </reaction>
</comment>
<evidence type="ECO:0000256" key="10">
    <source>
        <dbReference type="SAM" id="Phobius"/>
    </source>
</evidence>
<proteinExistence type="predicted"/>
<dbReference type="Proteomes" id="UP001521137">
    <property type="component" value="Unassembled WGS sequence"/>
</dbReference>
<dbReference type="GO" id="GO:0005524">
    <property type="term" value="F:ATP binding"/>
    <property type="evidence" value="ECO:0007669"/>
    <property type="project" value="UniProtKB-KW"/>
</dbReference>
<evidence type="ECO:0000256" key="9">
    <source>
        <dbReference type="ARBA" id="ARBA00022840"/>
    </source>
</evidence>
<organism evidence="12 13">
    <name type="scientific">Paraglaciecola algarum</name>
    <dbReference type="NCBI Taxonomy" id="3050085"/>
    <lineage>
        <taxon>Bacteria</taxon>
        <taxon>Pseudomonadati</taxon>
        <taxon>Pseudomonadota</taxon>
        <taxon>Gammaproteobacteria</taxon>
        <taxon>Alteromonadales</taxon>
        <taxon>Alteromonadaceae</taxon>
        <taxon>Paraglaciecola</taxon>
    </lineage>
</organism>
<evidence type="ECO:0000256" key="7">
    <source>
        <dbReference type="ARBA" id="ARBA00022741"/>
    </source>
</evidence>
<evidence type="ECO:0000256" key="6">
    <source>
        <dbReference type="ARBA" id="ARBA00022679"/>
    </source>
</evidence>
<dbReference type="RefSeq" id="WP_235312737.1">
    <property type="nucleotide sequence ID" value="NZ_JAKGAS010000005.1"/>
</dbReference>
<dbReference type="InterPro" id="IPR003661">
    <property type="entry name" value="HisK_dim/P_dom"/>
</dbReference>
<dbReference type="PROSITE" id="PS50109">
    <property type="entry name" value="HIS_KIN"/>
    <property type="match status" value="1"/>
</dbReference>
<keyword evidence="9 12" id="KW-0067">ATP-binding</keyword>
<evidence type="ECO:0000256" key="8">
    <source>
        <dbReference type="ARBA" id="ARBA00022777"/>
    </source>
</evidence>
<comment type="subcellular location">
    <subcellularLocation>
        <location evidence="2">Cell membrane</location>
        <topology evidence="2">Multi-pass membrane protein</topology>
    </subcellularLocation>
</comment>
<name>A0ABS9D8P8_9ALTE</name>
<dbReference type="InterPro" id="IPR004358">
    <property type="entry name" value="Sig_transdc_His_kin-like_C"/>
</dbReference>
<keyword evidence="4" id="KW-1003">Cell membrane</keyword>
<gene>
    <name evidence="12" type="ORF">L0668_11580</name>
</gene>
<keyword evidence="7" id="KW-0547">Nucleotide-binding</keyword>
<dbReference type="Gene3D" id="1.10.287.130">
    <property type="match status" value="1"/>
</dbReference>
<evidence type="ECO:0000256" key="3">
    <source>
        <dbReference type="ARBA" id="ARBA00012438"/>
    </source>
</evidence>
<dbReference type="InterPro" id="IPR003594">
    <property type="entry name" value="HATPase_dom"/>
</dbReference>
<dbReference type="PANTHER" id="PTHR44936">
    <property type="entry name" value="SENSOR PROTEIN CREC"/>
    <property type="match status" value="1"/>
</dbReference>
<dbReference type="InterPro" id="IPR036097">
    <property type="entry name" value="HisK_dim/P_sf"/>
</dbReference>
<feature type="domain" description="Histidine kinase" evidence="11">
    <location>
        <begin position="203"/>
        <end position="409"/>
    </location>
</feature>
<protein>
    <recommendedName>
        <fullName evidence="3">histidine kinase</fullName>
        <ecNumber evidence="3">2.7.13.3</ecNumber>
    </recommendedName>
</protein>
<dbReference type="InterPro" id="IPR036890">
    <property type="entry name" value="HATPase_C_sf"/>
</dbReference>
<keyword evidence="8" id="KW-0418">Kinase</keyword>
<keyword evidence="10" id="KW-0812">Transmembrane</keyword>
<evidence type="ECO:0000256" key="1">
    <source>
        <dbReference type="ARBA" id="ARBA00000085"/>
    </source>
</evidence>
<keyword evidence="13" id="KW-1185">Reference proteome</keyword>
<dbReference type="EC" id="2.7.13.3" evidence="3"/>
<dbReference type="CDD" id="cd00082">
    <property type="entry name" value="HisKA"/>
    <property type="match status" value="1"/>
</dbReference>
<keyword evidence="10" id="KW-1133">Transmembrane helix</keyword>
<dbReference type="Pfam" id="PF00512">
    <property type="entry name" value="HisKA"/>
    <property type="match status" value="1"/>
</dbReference>
<evidence type="ECO:0000313" key="13">
    <source>
        <dbReference type="Proteomes" id="UP001521137"/>
    </source>
</evidence>
<dbReference type="Pfam" id="PF02518">
    <property type="entry name" value="HATPase_c"/>
    <property type="match status" value="1"/>
</dbReference>
<dbReference type="InterPro" id="IPR005467">
    <property type="entry name" value="His_kinase_dom"/>
</dbReference>
<dbReference type="PANTHER" id="PTHR44936:SF10">
    <property type="entry name" value="SENSOR PROTEIN RSTB"/>
    <property type="match status" value="1"/>
</dbReference>
<reference evidence="12 13" key="1">
    <citation type="submission" date="2022-01" db="EMBL/GenBank/DDBJ databases">
        <title>Paraglaciecola sp. G1-23.</title>
        <authorList>
            <person name="Jin M.S."/>
            <person name="Han D.M."/>
            <person name="Kim H.M."/>
            <person name="Jeon C.O."/>
        </authorList>
    </citation>
    <scope>NUCLEOTIDE SEQUENCE [LARGE SCALE GENOMIC DNA]</scope>
    <source>
        <strain evidence="12 13">G1-23</strain>
    </source>
</reference>
<dbReference type="InterPro" id="IPR050980">
    <property type="entry name" value="2C_sensor_his_kinase"/>
</dbReference>
<feature type="transmembrane region" description="Helical" evidence="10">
    <location>
        <begin position="123"/>
        <end position="146"/>
    </location>
</feature>
<keyword evidence="6" id="KW-0808">Transferase</keyword>
<dbReference type="EMBL" id="JAKGAS010000005">
    <property type="protein sequence ID" value="MCF2948750.1"/>
    <property type="molecule type" value="Genomic_DNA"/>
</dbReference>
<accession>A0ABS9D8P8</accession>